<keyword evidence="4" id="KW-0520">NAD</keyword>
<gene>
    <name evidence="7" type="ORF">O2N63_14415</name>
</gene>
<keyword evidence="3" id="KW-0560">Oxidoreductase</keyword>
<protein>
    <submittedName>
        <fullName evidence="7">Iron-containing alcohol dehydrogenase</fullName>
    </submittedName>
</protein>
<dbReference type="PROSITE" id="PS00060">
    <property type="entry name" value="ADH_IRON_2"/>
    <property type="match status" value="1"/>
</dbReference>
<comment type="caution">
    <text evidence="7">The sequence shown here is derived from an EMBL/GenBank/DDBJ whole genome shotgun (WGS) entry which is preliminary data.</text>
</comment>
<sequence>MMLQGNWSYPTAMKFGAGRIKELPDACAQAGMKRPLLVTDKGLADLPITKGTLDIMEAAGLGRGIFAEVDPNPSEINLHAGVDAYKAGGHDGVIAFGGGSGLDLGKMVAFYAGQNRPIWDFEDIGDWWTRADADAIAPIIAVPTTAGTGSEVGRASIITNSVTHEKKIIFHPKVLPSVVIADPELTVGMPKFITAGTGLDAFAHCVEAYSSPHYHPMSQGIALEGMRLVIDYLPRAYADGTDLEARAHMMSAAAMGATAFQKGLGAIHALSHPVGAIFNTHHGTTNAVCMPAVLEFNASEITDRFDRAADYLGINGGFAGFQKFVQNFNDTFEIPRKLSEMGVSADQMNSLVEGAIKDPSCGGNPVKLTQGNLRALFDAVI</sequence>
<accession>A0ABT4W433</accession>
<dbReference type="RefSeq" id="WP_271054987.1">
    <property type="nucleotide sequence ID" value="NZ_JAQIIO010000009.1"/>
</dbReference>
<dbReference type="CDD" id="cd14861">
    <property type="entry name" value="Fe-ADH-like"/>
    <property type="match status" value="1"/>
</dbReference>
<proteinExistence type="inferred from homology"/>
<dbReference type="InterPro" id="IPR001670">
    <property type="entry name" value="ADH_Fe/GldA"/>
</dbReference>
<comment type="cofactor">
    <cofactor evidence="1">
        <name>Fe cation</name>
        <dbReference type="ChEBI" id="CHEBI:24875"/>
    </cofactor>
</comment>
<evidence type="ECO:0000256" key="2">
    <source>
        <dbReference type="ARBA" id="ARBA00007358"/>
    </source>
</evidence>
<evidence type="ECO:0000256" key="4">
    <source>
        <dbReference type="ARBA" id="ARBA00023027"/>
    </source>
</evidence>
<dbReference type="PROSITE" id="PS00913">
    <property type="entry name" value="ADH_IRON_1"/>
    <property type="match status" value="1"/>
</dbReference>
<name>A0ABT4W433_9RHOB</name>
<comment type="similarity">
    <text evidence="2">Belongs to the iron-containing alcohol dehydrogenase family.</text>
</comment>
<organism evidence="7 8">
    <name type="scientific">Aliiroseovarius salicola</name>
    <dbReference type="NCBI Taxonomy" id="3009082"/>
    <lineage>
        <taxon>Bacteria</taxon>
        <taxon>Pseudomonadati</taxon>
        <taxon>Pseudomonadota</taxon>
        <taxon>Alphaproteobacteria</taxon>
        <taxon>Rhodobacterales</taxon>
        <taxon>Paracoccaceae</taxon>
        <taxon>Aliiroseovarius</taxon>
    </lineage>
</organism>
<evidence type="ECO:0000313" key="8">
    <source>
        <dbReference type="Proteomes" id="UP001528040"/>
    </source>
</evidence>
<evidence type="ECO:0000259" key="5">
    <source>
        <dbReference type="Pfam" id="PF00465"/>
    </source>
</evidence>
<dbReference type="Proteomes" id="UP001528040">
    <property type="component" value="Unassembled WGS sequence"/>
</dbReference>
<feature type="domain" description="Fe-containing alcohol dehydrogenase-like C-terminal" evidence="6">
    <location>
        <begin position="194"/>
        <end position="379"/>
    </location>
</feature>
<dbReference type="InterPro" id="IPR056798">
    <property type="entry name" value="ADH_Fe_C"/>
</dbReference>
<dbReference type="Gene3D" id="3.40.50.1970">
    <property type="match status" value="1"/>
</dbReference>
<evidence type="ECO:0000256" key="3">
    <source>
        <dbReference type="ARBA" id="ARBA00023002"/>
    </source>
</evidence>
<evidence type="ECO:0000313" key="7">
    <source>
        <dbReference type="EMBL" id="MDA5095278.1"/>
    </source>
</evidence>
<dbReference type="Gene3D" id="1.20.1090.10">
    <property type="entry name" value="Dehydroquinate synthase-like - alpha domain"/>
    <property type="match status" value="1"/>
</dbReference>
<dbReference type="SUPFAM" id="SSF56796">
    <property type="entry name" value="Dehydroquinate synthase-like"/>
    <property type="match status" value="1"/>
</dbReference>
<evidence type="ECO:0000259" key="6">
    <source>
        <dbReference type="Pfam" id="PF25137"/>
    </source>
</evidence>
<feature type="domain" description="Alcohol dehydrogenase iron-type/glycerol dehydrogenase GldA" evidence="5">
    <location>
        <begin position="10"/>
        <end position="183"/>
    </location>
</feature>
<reference evidence="7 8" key="1">
    <citation type="submission" date="2023-01" db="EMBL/GenBank/DDBJ databases">
        <authorList>
            <person name="Yoon J.-W."/>
        </authorList>
    </citation>
    <scope>NUCLEOTIDE SEQUENCE [LARGE SCALE GENOMIC DNA]</scope>
    <source>
        <strain evidence="7 8">KMU-50</strain>
    </source>
</reference>
<dbReference type="InterPro" id="IPR018211">
    <property type="entry name" value="ADH_Fe_CS"/>
</dbReference>
<keyword evidence="8" id="KW-1185">Reference proteome</keyword>
<dbReference type="InterPro" id="IPR039697">
    <property type="entry name" value="Alcohol_dehydrogenase_Fe"/>
</dbReference>
<dbReference type="Pfam" id="PF00465">
    <property type="entry name" value="Fe-ADH"/>
    <property type="match status" value="1"/>
</dbReference>
<dbReference type="Pfam" id="PF25137">
    <property type="entry name" value="ADH_Fe_C"/>
    <property type="match status" value="1"/>
</dbReference>
<dbReference type="PANTHER" id="PTHR11496">
    <property type="entry name" value="ALCOHOL DEHYDROGENASE"/>
    <property type="match status" value="1"/>
</dbReference>
<evidence type="ECO:0000256" key="1">
    <source>
        <dbReference type="ARBA" id="ARBA00001962"/>
    </source>
</evidence>
<dbReference type="PANTHER" id="PTHR11496:SF102">
    <property type="entry name" value="ALCOHOL DEHYDROGENASE 4"/>
    <property type="match status" value="1"/>
</dbReference>
<dbReference type="EMBL" id="JAQIIO010000009">
    <property type="protein sequence ID" value="MDA5095278.1"/>
    <property type="molecule type" value="Genomic_DNA"/>
</dbReference>